<dbReference type="PROSITE" id="PS50950">
    <property type="entry name" value="ZF_THAP"/>
    <property type="match status" value="1"/>
</dbReference>
<reference evidence="10" key="1">
    <citation type="submission" date="2023-10" db="EMBL/GenBank/DDBJ databases">
        <title>Genome assemblies of two species of porcelain crab, Petrolisthes cinctipes and Petrolisthes manimaculis (Anomura: Porcellanidae).</title>
        <authorList>
            <person name="Angst P."/>
        </authorList>
    </citation>
    <scope>NUCLEOTIDE SEQUENCE</scope>
    <source>
        <strain evidence="10">PB745_01</strain>
        <tissue evidence="10">Gill</tissue>
    </source>
</reference>
<dbReference type="GO" id="GO:0003677">
    <property type="term" value="F:DNA binding"/>
    <property type="evidence" value="ECO:0007669"/>
    <property type="project" value="UniProtKB-UniRule"/>
</dbReference>
<dbReference type="InterPro" id="IPR038441">
    <property type="entry name" value="THAP_Znf_sf"/>
</dbReference>
<keyword evidence="11" id="KW-1185">Reference proteome</keyword>
<evidence type="ECO:0000313" key="10">
    <source>
        <dbReference type="EMBL" id="KAK3866007.1"/>
    </source>
</evidence>
<keyword evidence="8" id="KW-0812">Transmembrane</keyword>
<keyword evidence="8" id="KW-0472">Membrane</keyword>
<dbReference type="Gene3D" id="6.20.210.20">
    <property type="entry name" value="THAP domain"/>
    <property type="match status" value="1"/>
</dbReference>
<dbReference type="InterPro" id="IPR006612">
    <property type="entry name" value="THAP_Znf"/>
</dbReference>
<evidence type="ECO:0000256" key="2">
    <source>
        <dbReference type="ARBA" id="ARBA00022723"/>
    </source>
</evidence>
<keyword evidence="5 6" id="KW-0238">DNA-binding</keyword>
<dbReference type="PANTHER" id="PTHR23080">
    <property type="entry name" value="THAP DOMAIN PROTEIN"/>
    <property type="match status" value="1"/>
</dbReference>
<feature type="compositionally biased region" description="Basic residues" evidence="7">
    <location>
        <begin position="376"/>
        <end position="385"/>
    </location>
</feature>
<accession>A0AAE1F2D9</accession>
<dbReference type="Pfam" id="PF05485">
    <property type="entry name" value="THAP"/>
    <property type="match status" value="1"/>
</dbReference>
<comment type="cofactor">
    <cofactor evidence="1">
        <name>a divalent metal cation</name>
        <dbReference type="ChEBI" id="CHEBI:60240"/>
    </cofactor>
</comment>
<sequence>MTYFDVGLNTTTTTTTTTSTEVTRGQVSSEVTTRRQQQDSGILSLLLRSTGGVVVVMGGAEQGGEEEQEGEVEVVVVDDKVDDDGDGAHNLSFHAASGLHITTATTTTIANDTRTVEPLLFADYPPHLLDFAVFCCVLFIVLGVPANLITIIALVKCKKNSTILSPPPPPPTFYLHHSISTTILSPPPFYLHHHSISTTILSPPFYLHHSISTTILSPPFYLHHHSISTILSPPPFYLHHSTSTTILSPPPFCLHHQSISTILSLHHQSISTILSPPTPLTLYSTTTTILSSTISPSLCGHRFPKDSILRKKWIQAVKRGEHKWTPSSRSVVCTNHFDDSDYKTTTNEGDPAQIRRLKTDSVPHIFPWKSALTPSQRRRRERGRKLQATEDSRSAWKDVGANVEISLEDFEQEGHENDSGMQPCVPQPINESVDSHSQTDFNGLHARDFALNDDTFHKLTGLISYNNCAMATYSTYKNRNTVKALIGVTPGGLVSFVSDVFGGATSDRQICEGSSLVNKVESGDSIMADKGFNVQDMFIEPNVEINIPEFFRKKTRLSEKSVLKDRKIASKRVHVERLIGLAKTFKMLTSPLSVTDAPLADAIVTSAFFLCNYRPCIVPTDA</sequence>
<evidence type="ECO:0000313" key="11">
    <source>
        <dbReference type="Proteomes" id="UP001286313"/>
    </source>
</evidence>
<proteinExistence type="predicted"/>
<dbReference type="SMART" id="SM00980">
    <property type="entry name" value="THAP"/>
    <property type="match status" value="1"/>
</dbReference>
<evidence type="ECO:0000259" key="9">
    <source>
        <dbReference type="PROSITE" id="PS50950"/>
    </source>
</evidence>
<name>A0AAE1F2D9_PETCI</name>
<evidence type="ECO:0000256" key="4">
    <source>
        <dbReference type="ARBA" id="ARBA00022833"/>
    </source>
</evidence>
<feature type="domain" description="THAP-type" evidence="9">
    <location>
        <begin position="276"/>
        <end position="366"/>
    </location>
</feature>
<dbReference type="EMBL" id="JAWQEG010003488">
    <property type="protein sequence ID" value="KAK3866007.1"/>
    <property type="molecule type" value="Genomic_DNA"/>
</dbReference>
<dbReference type="Pfam" id="PF13359">
    <property type="entry name" value="DDE_Tnp_4"/>
    <property type="match status" value="1"/>
</dbReference>
<dbReference type="SUPFAM" id="SSF57716">
    <property type="entry name" value="Glucocorticoid receptor-like (DNA-binding domain)"/>
    <property type="match status" value="1"/>
</dbReference>
<comment type="caution">
    <text evidence="10">The sequence shown here is derived from an EMBL/GenBank/DDBJ whole genome shotgun (WGS) entry which is preliminary data.</text>
</comment>
<organism evidence="10 11">
    <name type="scientific">Petrolisthes cinctipes</name>
    <name type="common">Flat porcelain crab</name>
    <dbReference type="NCBI Taxonomy" id="88211"/>
    <lineage>
        <taxon>Eukaryota</taxon>
        <taxon>Metazoa</taxon>
        <taxon>Ecdysozoa</taxon>
        <taxon>Arthropoda</taxon>
        <taxon>Crustacea</taxon>
        <taxon>Multicrustacea</taxon>
        <taxon>Malacostraca</taxon>
        <taxon>Eumalacostraca</taxon>
        <taxon>Eucarida</taxon>
        <taxon>Decapoda</taxon>
        <taxon>Pleocyemata</taxon>
        <taxon>Anomura</taxon>
        <taxon>Galatheoidea</taxon>
        <taxon>Porcellanidae</taxon>
        <taxon>Petrolisthes</taxon>
    </lineage>
</organism>
<keyword evidence="2" id="KW-0479">Metal-binding</keyword>
<feature type="transmembrane region" description="Helical" evidence="8">
    <location>
        <begin position="131"/>
        <end position="155"/>
    </location>
</feature>
<evidence type="ECO:0000256" key="8">
    <source>
        <dbReference type="SAM" id="Phobius"/>
    </source>
</evidence>
<evidence type="ECO:0000256" key="5">
    <source>
        <dbReference type="ARBA" id="ARBA00023125"/>
    </source>
</evidence>
<evidence type="ECO:0000256" key="1">
    <source>
        <dbReference type="ARBA" id="ARBA00001968"/>
    </source>
</evidence>
<dbReference type="Proteomes" id="UP001286313">
    <property type="component" value="Unassembled WGS sequence"/>
</dbReference>
<keyword evidence="8" id="KW-1133">Transmembrane helix</keyword>
<protein>
    <recommendedName>
        <fullName evidence="9">THAP-type domain-containing protein</fullName>
    </recommendedName>
</protein>
<evidence type="ECO:0000256" key="7">
    <source>
        <dbReference type="SAM" id="MobiDB-lite"/>
    </source>
</evidence>
<keyword evidence="3 6" id="KW-0863">Zinc-finger</keyword>
<dbReference type="InterPro" id="IPR027806">
    <property type="entry name" value="HARBI1_dom"/>
</dbReference>
<dbReference type="AlphaFoldDB" id="A0AAE1F2D9"/>
<keyword evidence="4" id="KW-0862">Zinc</keyword>
<feature type="region of interest" description="Disordered" evidence="7">
    <location>
        <begin position="374"/>
        <end position="393"/>
    </location>
</feature>
<evidence type="ECO:0000256" key="3">
    <source>
        <dbReference type="ARBA" id="ARBA00022771"/>
    </source>
</evidence>
<dbReference type="SMART" id="SM00692">
    <property type="entry name" value="DM3"/>
    <property type="match status" value="1"/>
</dbReference>
<dbReference type="GO" id="GO:0008270">
    <property type="term" value="F:zinc ion binding"/>
    <property type="evidence" value="ECO:0007669"/>
    <property type="project" value="UniProtKB-KW"/>
</dbReference>
<gene>
    <name evidence="10" type="ORF">Pcinc_028419</name>
</gene>
<evidence type="ECO:0000256" key="6">
    <source>
        <dbReference type="PROSITE-ProRule" id="PRU00309"/>
    </source>
</evidence>